<dbReference type="Proteomes" id="UP001164746">
    <property type="component" value="Chromosome 7"/>
</dbReference>
<keyword evidence="3" id="KW-1185">Reference proteome</keyword>
<evidence type="ECO:0000313" key="3">
    <source>
        <dbReference type="Proteomes" id="UP001164746"/>
    </source>
</evidence>
<dbReference type="EMBL" id="CP111018">
    <property type="protein sequence ID" value="WAR11100.1"/>
    <property type="molecule type" value="Genomic_DNA"/>
</dbReference>
<evidence type="ECO:0000313" key="2">
    <source>
        <dbReference type="EMBL" id="WAR11100.1"/>
    </source>
</evidence>
<feature type="region of interest" description="Disordered" evidence="1">
    <location>
        <begin position="512"/>
        <end position="532"/>
    </location>
</feature>
<gene>
    <name evidence="2" type="ORF">MAR_036176</name>
</gene>
<organism evidence="2 3">
    <name type="scientific">Mya arenaria</name>
    <name type="common">Soft-shell clam</name>
    <dbReference type="NCBI Taxonomy" id="6604"/>
    <lineage>
        <taxon>Eukaryota</taxon>
        <taxon>Metazoa</taxon>
        <taxon>Spiralia</taxon>
        <taxon>Lophotrochozoa</taxon>
        <taxon>Mollusca</taxon>
        <taxon>Bivalvia</taxon>
        <taxon>Autobranchia</taxon>
        <taxon>Heteroconchia</taxon>
        <taxon>Euheterodonta</taxon>
        <taxon>Imparidentia</taxon>
        <taxon>Neoheterodontei</taxon>
        <taxon>Myida</taxon>
        <taxon>Myoidea</taxon>
        <taxon>Myidae</taxon>
        <taxon>Mya</taxon>
    </lineage>
</organism>
<proteinExistence type="predicted"/>
<reference evidence="2" key="1">
    <citation type="submission" date="2022-11" db="EMBL/GenBank/DDBJ databases">
        <title>Centuries of genome instability and evolution in soft-shell clam transmissible cancer (bioRxiv).</title>
        <authorList>
            <person name="Hart S.F.M."/>
            <person name="Yonemitsu M.A."/>
            <person name="Giersch R.M."/>
            <person name="Beal B.F."/>
            <person name="Arriagada G."/>
            <person name="Davis B.W."/>
            <person name="Ostrander E.A."/>
            <person name="Goff S.P."/>
            <person name="Metzger M.J."/>
        </authorList>
    </citation>
    <scope>NUCLEOTIDE SEQUENCE</scope>
    <source>
        <strain evidence="2">MELC-2E11</strain>
        <tissue evidence="2">Siphon/mantle</tissue>
    </source>
</reference>
<accession>A0ABY7EMP0</accession>
<evidence type="ECO:0000256" key="1">
    <source>
        <dbReference type="SAM" id="MobiDB-lite"/>
    </source>
</evidence>
<sequence>MACSGEEGEQNHAKLIQLEKPVQNTLKALLENETTKQATTIDQLLFNHRKSFRRIGKSAQHLLFPQGNQPPNPDAWDLSLSCNVLRNCFLMQTAQENDVNAVRTTRNDIHHLAKPFISNADYAKYTHVYKSFITNTLNYINDQDLKAVINEQVQEAERPVSKQVIEMCHFFHKSYFSNADDVNGINENIDEKHDILFEELQELKRFISTLSKESQSKLKPPDIASFKLLIKECSPDEEKKISQILVRIFGEELGKKCNTLPDDTCEALKDVVRKLLKRFQEQAELIYAEYGCVCIFTRFYDFLSYMDFLDDLVNGKLTKIALPLQNALRCCFGIEDLQVELVMEDEQFLQCFKNTLDCVKNVHPSLKKTTRESDQCDKTLPNNAPVADAPDIIMSTFYTELDNNIDLTISKNDANKYGMVLKDAIEIFIAGKDQVQSNPGEAMAIRLTKQYAESADGLMLQNGTGEEQSPWVKAEELGIRSKEQSFGIIDETLLHQEVTVREIKPLVRFDQKSSDEETYGWSPKNQKLKNGV</sequence>
<protein>
    <submittedName>
        <fullName evidence="2">Uncharacterized protein</fullName>
    </submittedName>
</protein>
<name>A0ABY7EMP0_MYAAR</name>